<reference evidence="2" key="1">
    <citation type="submission" date="2020-04" db="EMBL/GenBank/DDBJ databases">
        <authorList>
            <person name="Alioto T."/>
            <person name="Alioto T."/>
            <person name="Gomez Garrido J."/>
        </authorList>
    </citation>
    <scope>NUCLEOTIDE SEQUENCE</scope>
    <source>
        <strain evidence="2">A484AB</strain>
    </source>
</reference>
<sequence>MSAERAQRSTDQKKLIKQFRKKENDERRASGISPELTELDTLLEEISEKEEASETLAADMGEREKRRLEDDQMAGQEMQKRAMGTLSETQKRNTKIDQDSPNAKSERVIIQPWHFWQKRQKKKQN</sequence>
<evidence type="ECO:0000313" key="2">
    <source>
        <dbReference type="EMBL" id="CAB3992425.1"/>
    </source>
</evidence>
<feature type="compositionally biased region" description="Basic and acidic residues" evidence="1">
    <location>
        <begin position="60"/>
        <end position="70"/>
    </location>
</feature>
<protein>
    <submittedName>
        <fullName evidence="2">Uncharacterized protein</fullName>
    </submittedName>
</protein>
<evidence type="ECO:0000256" key="1">
    <source>
        <dbReference type="SAM" id="MobiDB-lite"/>
    </source>
</evidence>
<dbReference type="Proteomes" id="UP001152795">
    <property type="component" value="Unassembled WGS sequence"/>
</dbReference>
<keyword evidence="3" id="KW-1185">Reference proteome</keyword>
<gene>
    <name evidence="2" type="ORF">PACLA_8A050413</name>
</gene>
<feature type="region of interest" description="Disordered" evidence="1">
    <location>
        <begin position="1"/>
        <end position="34"/>
    </location>
</feature>
<dbReference type="AlphaFoldDB" id="A0A6S7GLB1"/>
<feature type="compositionally biased region" description="Basic and acidic residues" evidence="1">
    <location>
        <begin position="89"/>
        <end position="98"/>
    </location>
</feature>
<organism evidence="2 3">
    <name type="scientific">Paramuricea clavata</name>
    <name type="common">Red gorgonian</name>
    <name type="synonym">Violescent sea-whip</name>
    <dbReference type="NCBI Taxonomy" id="317549"/>
    <lineage>
        <taxon>Eukaryota</taxon>
        <taxon>Metazoa</taxon>
        <taxon>Cnidaria</taxon>
        <taxon>Anthozoa</taxon>
        <taxon>Octocorallia</taxon>
        <taxon>Malacalcyonacea</taxon>
        <taxon>Plexauridae</taxon>
        <taxon>Paramuricea</taxon>
    </lineage>
</organism>
<name>A0A6S7GLB1_PARCT</name>
<comment type="caution">
    <text evidence="2">The sequence shown here is derived from an EMBL/GenBank/DDBJ whole genome shotgun (WGS) entry which is preliminary data.</text>
</comment>
<feature type="region of interest" description="Disordered" evidence="1">
    <location>
        <begin position="47"/>
        <end position="125"/>
    </location>
</feature>
<feature type="compositionally biased region" description="Basic and acidic residues" evidence="1">
    <location>
        <begin position="1"/>
        <end position="14"/>
    </location>
</feature>
<feature type="compositionally biased region" description="Basic residues" evidence="1">
    <location>
        <begin position="116"/>
        <end position="125"/>
    </location>
</feature>
<evidence type="ECO:0000313" key="3">
    <source>
        <dbReference type="Proteomes" id="UP001152795"/>
    </source>
</evidence>
<proteinExistence type="predicted"/>
<accession>A0A6S7GLB1</accession>
<dbReference type="EMBL" id="CACRXK020002049">
    <property type="protein sequence ID" value="CAB3992425.1"/>
    <property type="molecule type" value="Genomic_DNA"/>
</dbReference>